<dbReference type="InterPro" id="IPR036291">
    <property type="entry name" value="NAD(P)-bd_dom_sf"/>
</dbReference>
<evidence type="ECO:0000313" key="13">
    <source>
        <dbReference type="EMBL" id="MBK1813245.1"/>
    </source>
</evidence>
<dbReference type="EMBL" id="JAENHN010000059">
    <property type="protein sequence ID" value="MBK1813245.1"/>
    <property type="molecule type" value="Genomic_DNA"/>
</dbReference>
<evidence type="ECO:0000256" key="7">
    <source>
        <dbReference type="ARBA" id="ARBA00023027"/>
    </source>
</evidence>
<organism evidence="13 14">
    <name type="scientific">Clostridium yunnanense</name>
    <dbReference type="NCBI Taxonomy" id="2800325"/>
    <lineage>
        <taxon>Bacteria</taxon>
        <taxon>Bacillati</taxon>
        <taxon>Bacillota</taxon>
        <taxon>Clostridia</taxon>
        <taxon>Eubacteriales</taxon>
        <taxon>Clostridiaceae</taxon>
        <taxon>Clostridium</taxon>
    </lineage>
</organism>
<reference evidence="14" key="1">
    <citation type="submission" date="2021-01" db="EMBL/GenBank/DDBJ databases">
        <title>Genome public.</title>
        <authorList>
            <person name="Liu C."/>
            <person name="Sun Q."/>
        </authorList>
    </citation>
    <scope>NUCLEOTIDE SEQUENCE [LARGE SCALE GENOMIC DNA]</scope>
    <source>
        <strain evidence="14">YIM B02505</strain>
    </source>
</reference>
<dbReference type="EC" id="5.1.3.2" evidence="5"/>
<evidence type="ECO:0000256" key="9">
    <source>
        <dbReference type="ARBA" id="ARBA00023235"/>
    </source>
</evidence>
<comment type="cofactor">
    <cofactor evidence="2">
        <name>NAD(+)</name>
        <dbReference type="ChEBI" id="CHEBI:57540"/>
    </cofactor>
</comment>
<proteinExistence type="inferred from homology"/>
<evidence type="ECO:0000256" key="6">
    <source>
        <dbReference type="ARBA" id="ARBA00018569"/>
    </source>
</evidence>
<sequence>MKILVIGGTRFFGIHLVNSLLARGHNVTIATRGNAKDVFGDKVERIIIERNDPSNLKETIGRDYYDVVYDNIAYSSNDIKGLLNSLKCGRYIMTSSASVYTNQHLQTSESEFDPTSYPLKWCFREDFPYNEAKRQAESALFQIYPQFESVAVRLPYVIGQDDYTKRLYFYVEQIIKGNPINLDNLNEQIGFIDSADAGDFLAWMADQKFAGAINGNSNGTISLKEVIDYVELKTNKKAIYSAEGLEGPYNGQKSFDLDVRLANKLGYSFTELNSWIYELLDKCIIMMEEDI</sequence>
<dbReference type="PANTHER" id="PTHR43725:SF47">
    <property type="entry name" value="UDP-GLUCOSE 4-EPIMERASE"/>
    <property type="match status" value="1"/>
</dbReference>
<comment type="similarity">
    <text evidence="4">Belongs to the NAD(P)-dependent epimerase/dehydratase family.</text>
</comment>
<dbReference type="InterPro" id="IPR001509">
    <property type="entry name" value="Epimerase_deHydtase"/>
</dbReference>
<evidence type="ECO:0000256" key="3">
    <source>
        <dbReference type="ARBA" id="ARBA00004947"/>
    </source>
</evidence>
<evidence type="ECO:0000259" key="12">
    <source>
        <dbReference type="Pfam" id="PF01370"/>
    </source>
</evidence>
<keyword evidence="9" id="KW-0413">Isomerase</keyword>
<gene>
    <name evidence="13" type="ORF">JHL18_21725</name>
</gene>
<dbReference type="Gene3D" id="3.40.50.720">
    <property type="entry name" value="NAD(P)-binding Rossmann-like Domain"/>
    <property type="match status" value="1"/>
</dbReference>
<evidence type="ECO:0000256" key="4">
    <source>
        <dbReference type="ARBA" id="ARBA00007637"/>
    </source>
</evidence>
<dbReference type="SUPFAM" id="SSF51735">
    <property type="entry name" value="NAD(P)-binding Rossmann-fold domains"/>
    <property type="match status" value="1"/>
</dbReference>
<comment type="catalytic activity">
    <reaction evidence="1">
        <text>UDP-alpha-D-glucose = UDP-alpha-D-galactose</text>
        <dbReference type="Rhea" id="RHEA:22168"/>
        <dbReference type="ChEBI" id="CHEBI:58885"/>
        <dbReference type="ChEBI" id="CHEBI:66914"/>
        <dbReference type="EC" id="5.1.3.2"/>
    </reaction>
</comment>
<dbReference type="Proteomes" id="UP000596739">
    <property type="component" value="Unassembled WGS sequence"/>
</dbReference>
<evidence type="ECO:0000256" key="11">
    <source>
        <dbReference type="ARBA" id="ARBA00033067"/>
    </source>
</evidence>
<evidence type="ECO:0000256" key="8">
    <source>
        <dbReference type="ARBA" id="ARBA00023144"/>
    </source>
</evidence>
<keyword evidence="8" id="KW-0119">Carbohydrate metabolism</keyword>
<evidence type="ECO:0000256" key="2">
    <source>
        <dbReference type="ARBA" id="ARBA00001911"/>
    </source>
</evidence>
<comment type="pathway">
    <text evidence="3">Carbohydrate metabolism; galactose metabolism.</text>
</comment>
<evidence type="ECO:0000313" key="14">
    <source>
        <dbReference type="Proteomes" id="UP000596739"/>
    </source>
</evidence>
<keyword evidence="14" id="KW-1185">Reference proteome</keyword>
<evidence type="ECO:0000256" key="1">
    <source>
        <dbReference type="ARBA" id="ARBA00000083"/>
    </source>
</evidence>
<evidence type="ECO:0000256" key="10">
    <source>
        <dbReference type="ARBA" id="ARBA00031367"/>
    </source>
</evidence>
<keyword evidence="7" id="KW-0520">NAD</keyword>
<feature type="domain" description="NAD-dependent epimerase/dehydratase" evidence="12">
    <location>
        <begin position="3"/>
        <end position="212"/>
    </location>
</feature>
<protein>
    <recommendedName>
        <fullName evidence="6">UDP-glucose 4-epimerase</fullName>
        <ecNumber evidence="5">5.1.3.2</ecNumber>
    </recommendedName>
    <alternativeName>
        <fullName evidence="11">Galactowaldenase</fullName>
    </alternativeName>
    <alternativeName>
        <fullName evidence="10">UDP-galactose 4-epimerase</fullName>
    </alternativeName>
</protein>
<dbReference type="Pfam" id="PF01370">
    <property type="entry name" value="Epimerase"/>
    <property type="match status" value="1"/>
</dbReference>
<evidence type="ECO:0000256" key="5">
    <source>
        <dbReference type="ARBA" id="ARBA00013189"/>
    </source>
</evidence>
<dbReference type="RefSeq" id="WP_200273159.1">
    <property type="nucleotide sequence ID" value="NZ_JAENHN010000059.1"/>
</dbReference>
<keyword evidence="8" id="KW-0299">Galactose metabolism</keyword>
<name>A0ABS1EVB7_9CLOT</name>
<comment type="caution">
    <text evidence="13">The sequence shown here is derived from an EMBL/GenBank/DDBJ whole genome shotgun (WGS) entry which is preliminary data.</text>
</comment>
<dbReference type="PANTHER" id="PTHR43725">
    <property type="entry name" value="UDP-GLUCOSE 4-EPIMERASE"/>
    <property type="match status" value="1"/>
</dbReference>
<accession>A0ABS1EVB7</accession>